<dbReference type="RefSeq" id="WP_149567868.1">
    <property type="nucleotide sequence ID" value="NZ_CP035807.1"/>
</dbReference>
<evidence type="ECO:0000259" key="6">
    <source>
        <dbReference type="PROSITE" id="PS51898"/>
    </source>
</evidence>
<evidence type="ECO:0000313" key="8">
    <source>
        <dbReference type="EMBL" id="QEN04625.1"/>
    </source>
</evidence>
<dbReference type="InterPro" id="IPR002104">
    <property type="entry name" value="Integrase_catalytic"/>
</dbReference>
<dbReference type="OrthoDB" id="341301at2"/>
<dbReference type="EMBL" id="CP035807">
    <property type="protein sequence ID" value="QEN04625.1"/>
    <property type="molecule type" value="Genomic_DNA"/>
</dbReference>
<keyword evidence="4" id="KW-0233">DNA recombination</keyword>
<comment type="similarity">
    <text evidence="1">Belongs to the 'phage' integrase family.</text>
</comment>
<sequence length="279" mass="32355">MQNIITRFQRDLNLRGYSPKTCQVYTSQIVQFLQHTNLSEKIPKAEELKDYLYHLVSEHHLSNSSLKQTSSAIKYLYTQTLGLSWESLNIPNIKVKRKLPVWYTANEVHSILDNAKNLKHKTILTLIYSSGLRLSESVNIKISDVYRNQKRLLVRQGKGGKDRYTILSDRALKLLEQYWLAYKPTTYFFQGRDGNPYSPRSCQQAFYLAKERAGVTRDGGIHGLRHSFATHYLENGGGIFQLQKFLGHKNLTTTLVYAHVLEEKNEIISPLDYYYENSK</sequence>
<dbReference type="SUPFAM" id="SSF56349">
    <property type="entry name" value="DNA breaking-rejoining enzymes"/>
    <property type="match status" value="1"/>
</dbReference>
<dbReference type="PROSITE" id="PS51900">
    <property type="entry name" value="CB"/>
    <property type="match status" value="1"/>
</dbReference>
<name>A0A5C1Q9B3_9SPIO</name>
<dbReference type="InterPro" id="IPR050090">
    <property type="entry name" value="Tyrosine_recombinase_XerCD"/>
</dbReference>
<dbReference type="Proteomes" id="UP000323824">
    <property type="component" value="Chromosome"/>
</dbReference>
<reference evidence="8 9" key="2">
    <citation type="submission" date="2019-09" db="EMBL/GenBank/DDBJ databases">
        <title>Complete Genome Sequence and Methylome Analysis of free living Spirochaetas.</title>
        <authorList>
            <person name="Leshcheva N."/>
            <person name="Mikheeva N."/>
        </authorList>
    </citation>
    <scope>NUCLEOTIDE SEQUENCE [LARGE SCALE GENOMIC DNA]</scope>
    <source>
        <strain evidence="8 9">P</strain>
    </source>
</reference>
<gene>
    <name evidence="8" type="ORF">EW093_07885</name>
</gene>
<dbReference type="KEGG" id="sper:EW093_07885"/>
<evidence type="ECO:0000256" key="1">
    <source>
        <dbReference type="ARBA" id="ARBA00008857"/>
    </source>
</evidence>
<protein>
    <submittedName>
        <fullName evidence="8">Integrase</fullName>
    </submittedName>
</protein>
<dbReference type="Pfam" id="PF00589">
    <property type="entry name" value="Phage_integrase"/>
    <property type="match status" value="1"/>
</dbReference>
<reference evidence="8 9" key="1">
    <citation type="submission" date="2019-02" db="EMBL/GenBank/DDBJ databases">
        <authorList>
            <person name="Fomenkov A."/>
            <person name="Dubinina G."/>
            <person name="Grabovich M."/>
            <person name="Vincze T."/>
            <person name="Roberts R.J."/>
        </authorList>
    </citation>
    <scope>NUCLEOTIDE SEQUENCE [LARGE SCALE GENOMIC DNA]</scope>
    <source>
        <strain evidence="8 9">P</strain>
    </source>
</reference>
<dbReference type="InterPro" id="IPR044068">
    <property type="entry name" value="CB"/>
</dbReference>
<dbReference type="PROSITE" id="PS51898">
    <property type="entry name" value="TYR_RECOMBINASE"/>
    <property type="match status" value="1"/>
</dbReference>
<dbReference type="PANTHER" id="PTHR30349">
    <property type="entry name" value="PHAGE INTEGRASE-RELATED"/>
    <property type="match status" value="1"/>
</dbReference>
<evidence type="ECO:0000256" key="4">
    <source>
        <dbReference type="ARBA" id="ARBA00023172"/>
    </source>
</evidence>
<dbReference type="InterPro" id="IPR010998">
    <property type="entry name" value="Integrase_recombinase_N"/>
</dbReference>
<evidence type="ECO:0000313" key="9">
    <source>
        <dbReference type="Proteomes" id="UP000323824"/>
    </source>
</evidence>
<evidence type="ECO:0000259" key="7">
    <source>
        <dbReference type="PROSITE" id="PS51900"/>
    </source>
</evidence>
<accession>A0A5C1Q9B3</accession>
<keyword evidence="9" id="KW-1185">Reference proteome</keyword>
<dbReference type="GO" id="GO:0006310">
    <property type="term" value="P:DNA recombination"/>
    <property type="evidence" value="ECO:0007669"/>
    <property type="project" value="UniProtKB-KW"/>
</dbReference>
<dbReference type="GO" id="GO:0015074">
    <property type="term" value="P:DNA integration"/>
    <property type="evidence" value="ECO:0007669"/>
    <property type="project" value="UniProtKB-KW"/>
</dbReference>
<dbReference type="InterPro" id="IPR011010">
    <property type="entry name" value="DNA_brk_join_enz"/>
</dbReference>
<keyword evidence="3 5" id="KW-0238">DNA-binding</keyword>
<dbReference type="PANTHER" id="PTHR30349:SF64">
    <property type="entry name" value="PROPHAGE INTEGRASE INTD-RELATED"/>
    <property type="match status" value="1"/>
</dbReference>
<evidence type="ECO:0000256" key="5">
    <source>
        <dbReference type="PROSITE-ProRule" id="PRU01248"/>
    </source>
</evidence>
<feature type="domain" description="Core-binding (CB)" evidence="7">
    <location>
        <begin position="1"/>
        <end position="81"/>
    </location>
</feature>
<keyword evidence="2" id="KW-0229">DNA integration</keyword>
<feature type="domain" description="Tyr recombinase" evidence="6">
    <location>
        <begin position="98"/>
        <end position="272"/>
    </location>
</feature>
<dbReference type="InterPro" id="IPR004107">
    <property type="entry name" value="Integrase_SAM-like_N"/>
</dbReference>
<evidence type="ECO:0000256" key="2">
    <source>
        <dbReference type="ARBA" id="ARBA00022908"/>
    </source>
</evidence>
<evidence type="ECO:0000256" key="3">
    <source>
        <dbReference type="ARBA" id="ARBA00023125"/>
    </source>
</evidence>
<organism evidence="8 9">
    <name type="scientific">Thiospirochaeta perfilievii</name>
    <dbReference type="NCBI Taxonomy" id="252967"/>
    <lineage>
        <taxon>Bacteria</taxon>
        <taxon>Pseudomonadati</taxon>
        <taxon>Spirochaetota</taxon>
        <taxon>Spirochaetia</taxon>
        <taxon>Spirochaetales</taxon>
        <taxon>Spirochaetaceae</taxon>
        <taxon>Thiospirochaeta</taxon>
    </lineage>
</organism>
<dbReference type="InterPro" id="IPR013762">
    <property type="entry name" value="Integrase-like_cat_sf"/>
</dbReference>
<dbReference type="Gene3D" id="1.10.150.130">
    <property type="match status" value="1"/>
</dbReference>
<dbReference type="Pfam" id="PF13495">
    <property type="entry name" value="Phage_int_SAM_4"/>
    <property type="match status" value="1"/>
</dbReference>
<dbReference type="Gene3D" id="1.10.443.10">
    <property type="entry name" value="Intergrase catalytic core"/>
    <property type="match status" value="1"/>
</dbReference>
<proteinExistence type="inferred from homology"/>
<dbReference type="GO" id="GO:0003677">
    <property type="term" value="F:DNA binding"/>
    <property type="evidence" value="ECO:0007669"/>
    <property type="project" value="UniProtKB-UniRule"/>
</dbReference>
<dbReference type="AlphaFoldDB" id="A0A5C1Q9B3"/>